<feature type="transmembrane region" description="Helical" evidence="1">
    <location>
        <begin position="114"/>
        <end position="135"/>
    </location>
</feature>
<dbReference type="OrthoDB" id="6510023at2759"/>
<keyword evidence="3" id="KW-1185">Reference proteome</keyword>
<evidence type="ECO:0000256" key="1">
    <source>
        <dbReference type="SAM" id="Phobius"/>
    </source>
</evidence>
<keyword evidence="1" id="KW-0812">Transmembrane</keyword>
<sequence>MMNIMSSVLILFNMKRIIQCIREKILPTTLIIIGDEIDKLFECLKYYVFRLQYTADDYKQRQIPLSYRTFRRTIWITMNSWINIIGLIQIAIYPTGIQMKTMKYMEHKFHFQRVDLIISNLIITYLLLEYLWFILFADIIRYNFKANELVIKYNHYDDDQLEQKYRHYMSRFVHIGNLL</sequence>
<name>A0A1Y3B612_EURMA</name>
<gene>
    <name evidence="2" type="ORF">BLA29_001738</name>
</gene>
<dbReference type="Proteomes" id="UP000194236">
    <property type="component" value="Unassembled WGS sequence"/>
</dbReference>
<evidence type="ECO:0000313" key="3">
    <source>
        <dbReference type="Proteomes" id="UP000194236"/>
    </source>
</evidence>
<protein>
    <submittedName>
        <fullName evidence="2">Uncharacterized protein</fullName>
    </submittedName>
</protein>
<reference evidence="2 3" key="1">
    <citation type="submission" date="2017-03" db="EMBL/GenBank/DDBJ databases">
        <title>Genome Survey of Euroglyphus maynei.</title>
        <authorList>
            <person name="Arlian L.G."/>
            <person name="Morgan M.S."/>
            <person name="Rider S.D."/>
        </authorList>
    </citation>
    <scope>NUCLEOTIDE SEQUENCE [LARGE SCALE GENOMIC DNA]</scope>
    <source>
        <strain evidence="2">Arlian Lab</strain>
        <tissue evidence="2">Whole body</tissue>
    </source>
</reference>
<feature type="transmembrane region" description="Helical" evidence="1">
    <location>
        <begin position="74"/>
        <end position="93"/>
    </location>
</feature>
<organism evidence="2 3">
    <name type="scientific">Euroglyphus maynei</name>
    <name type="common">Mayne's house dust mite</name>
    <dbReference type="NCBI Taxonomy" id="6958"/>
    <lineage>
        <taxon>Eukaryota</taxon>
        <taxon>Metazoa</taxon>
        <taxon>Ecdysozoa</taxon>
        <taxon>Arthropoda</taxon>
        <taxon>Chelicerata</taxon>
        <taxon>Arachnida</taxon>
        <taxon>Acari</taxon>
        <taxon>Acariformes</taxon>
        <taxon>Sarcoptiformes</taxon>
        <taxon>Astigmata</taxon>
        <taxon>Psoroptidia</taxon>
        <taxon>Analgoidea</taxon>
        <taxon>Pyroglyphidae</taxon>
        <taxon>Pyroglyphinae</taxon>
        <taxon>Euroglyphus</taxon>
    </lineage>
</organism>
<comment type="caution">
    <text evidence="2">The sequence shown here is derived from an EMBL/GenBank/DDBJ whole genome shotgun (WGS) entry which is preliminary data.</text>
</comment>
<accession>A0A1Y3B612</accession>
<proteinExistence type="predicted"/>
<dbReference type="EMBL" id="MUJZ01042481">
    <property type="protein sequence ID" value="OTF75333.1"/>
    <property type="molecule type" value="Genomic_DNA"/>
</dbReference>
<keyword evidence="1" id="KW-0472">Membrane</keyword>
<evidence type="ECO:0000313" key="2">
    <source>
        <dbReference type="EMBL" id="OTF75333.1"/>
    </source>
</evidence>
<keyword evidence="1" id="KW-1133">Transmembrane helix</keyword>
<dbReference type="AlphaFoldDB" id="A0A1Y3B612"/>